<sequence length="186" mass="20533">MAEASSNDLSPQELIAKYRGYYFFLQMRTLVVGATLITAAAAFFPERQIVAMIAAAAVFDLYRFFKGSWLHHQETGRWRDSAIGDLNRYFLASSPRRWLEYALIALPANAAFTYLLLGGSSDAIQNLGTHTLNVLTEAVGLVAGEVSDLTAGLASLVVDIGFVGALEYIAARWLFSKRKLIFKEKT</sequence>
<protein>
    <submittedName>
        <fullName evidence="2">Uncharacterized protein</fullName>
    </submittedName>
</protein>
<evidence type="ECO:0000313" key="2">
    <source>
        <dbReference type="EMBL" id="RKQ94262.1"/>
    </source>
</evidence>
<organism evidence="2 3">
    <name type="scientific">Maricaulis maris</name>
    <dbReference type="NCBI Taxonomy" id="74318"/>
    <lineage>
        <taxon>Bacteria</taxon>
        <taxon>Pseudomonadati</taxon>
        <taxon>Pseudomonadota</taxon>
        <taxon>Alphaproteobacteria</taxon>
        <taxon>Maricaulales</taxon>
        <taxon>Maricaulaceae</taxon>
        <taxon>Maricaulis</taxon>
    </lineage>
</organism>
<keyword evidence="1" id="KW-1133">Transmembrane helix</keyword>
<feature type="transmembrane region" description="Helical" evidence="1">
    <location>
        <begin position="153"/>
        <end position="175"/>
    </location>
</feature>
<evidence type="ECO:0000313" key="3">
    <source>
        <dbReference type="Proteomes" id="UP000273675"/>
    </source>
</evidence>
<comment type="caution">
    <text evidence="2">The sequence shown here is derived from an EMBL/GenBank/DDBJ whole genome shotgun (WGS) entry which is preliminary data.</text>
</comment>
<accession>A0A495CY73</accession>
<keyword evidence="1" id="KW-0812">Transmembrane</keyword>
<reference evidence="2 3" key="1">
    <citation type="submission" date="2018-10" db="EMBL/GenBank/DDBJ databases">
        <title>Genomic Encyclopedia of Type Strains, Phase IV (KMG-IV): sequencing the most valuable type-strain genomes for metagenomic binning, comparative biology and taxonomic classification.</title>
        <authorList>
            <person name="Goeker M."/>
        </authorList>
    </citation>
    <scope>NUCLEOTIDE SEQUENCE [LARGE SCALE GENOMIC DNA]</scope>
    <source>
        <strain evidence="2 3">DSM 4734</strain>
    </source>
</reference>
<dbReference type="AlphaFoldDB" id="A0A495CY73"/>
<feature type="transmembrane region" description="Helical" evidence="1">
    <location>
        <begin position="21"/>
        <end position="43"/>
    </location>
</feature>
<dbReference type="RefSeq" id="WP_041636976.1">
    <property type="nucleotide sequence ID" value="NZ_RBIM01000008.1"/>
</dbReference>
<gene>
    <name evidence="2" type="ORF">C7435_3237</name>
</gene>
<feature type="transmembrane region" description="Helical" evidence="1">
    <location>
        <begin position="98"/>
        <end position="117"/>
    </location>
</feature>
<name>A0A495CY73_9PROT</name>
<dbReference type="EMBL" id="RBIM01000008">
    <property type="protein sequence ID" value="RKQ94262.1"/>
    <property type="molecule type" value="Genomic_DNA"/>
</dbReference>
<feature type="transmembrane region" description="Helical" evidence="1">
    <location>
        <begin position="49"/>
        <end position="65"/>
    </location>
</feature>
<dbReference type="Proteomes" id="UP000273675">
    <property type="component" value="Unassembled WGS sequence"/>
</dbReference>
<keyword evidence="1" id="KW-0472">Membrane</keyword>
<evidence type="ECO:0000256" key="1">
    <source>
        <dbReference type="SAM" id="Phobius"/>
    </source>
</evidence>
<dbReference type="OrthoDB" id="9864747at2"/>
<proteinExistence type="predicted"/>